<protein>
    <recommendedName>
        <fullName evidence="8">Thaumatin-like protein</fullName>
    </recommendedName>
</protein>
<dbReference type="CDD" id="cd09218">
    <property type="entry name" value="TLP-PA"/>
    <property type="match status" value="1"/>
</dbReference>
<accession>A0A445DQI1</accession>
<comment type="similarity">
    <text evidence="2">Belongs to the thaumatin family.</text>
</comment>
<dbReference type="PANTHER" id="PTHR31048">
    <property type="entry name" value="OS03G0233200 PROTEIN"/>
    <property type="match status" value="1"/>
</dbReference>
<feature type="disulfide bond" evidence="5">
    <location>
        <begin position="98"/>
        <end position="104"/>
    </location>
</feature>
<organism evidence="6 7">
    <name type="scientific">Arachis hypogaea</name>
    <name type="common">Peanut</name>
    <dbReference type="NCBI Taxonomy" id="3818"/>
    <lineage>
        <taxon>Eukaryota</taxon>
        <taxon>Viridiplantae</taxon>
        <taxon>Streptophyta</taxon>
        <taxon>Embryophyta</taxon>
        <taxon>Tracheophyta</taxon>
        <taxon>Spermatophyta</taxon>
        <taxon>Magnoliopsida</taxon>
        <taxon>eudicotyledons</taxon>
        <taxon>Gunneridae</taxon>
        <taxon>Pentapetalae</taxon>
        <taxon>rosids</taxon>
        <taxon>fabids</taxon>
        <taxon>Fabales</taxon>
        <taxon>Fabaceae</taxon>
        <taxon>Papilionoideae</taxon>
        <taxon>50 kb inversion clade</taxon>
        <taxon>dalbergioids sensu lato</taxon>
        <taxon>Dalbergieae</taxon>
        <taxon>Pterocarpus clade</taxon>
        <taxon>Arachis</taxon>
    </lineage>
</organism>
<feature type="disulfide bond" evidence="5">
    <location>
        <begin position="153"/>
        <end position="235"/>
    </location>
</feature>
<dbReference type="GO" id="GO:0005576">
    <property type="term" value="C:extracellular region"/>
    <property type="evidence" value="ECO:0007669"/>
    <property type="project" value="UniProtKB-SubCell"/>
</dbReference>
<dbReference type="Pfam" id="PF00314">
    <property type="entry name" value="Thaumatin"/>
    <property type="match status" value="1"/>
</dbReference>
<evidence type="ECO:0000256" key="4">
    <source>
        <dbReference type="ARBA" id="ARBA00023157"/>
    </source>
</evidence>
<dbReference type="SMART" id="SM00205">
    <property type="entry name" value="THN"/>
    <property type="match status" value="1"/>
</dbReference>
<dbReference type="EMBL" id="SDMP01000003">
    <property type="protein sequence ID" value="RYR65439.1"/>
    <property type="molecule type" value="Genomic_DNA"/>
</dbReference>
<feature type="disulfide bond" evidence="5">
    <location>
        <begin position="195"/>
        <end position="205"/>
    </location>
</feature>
<dbReference type="AlphaFoldDB" id="A0A445DQI1"/>
<comment type="subcellular location">
    <subcellularLocation>
        <location evidence="1">Secreted</location>
    </subcellularLocation>
</comment>
<dbReference type="InterPro" id="IPR001938">
    <property type="entry name" value="Thaumatin"/>
</dbReference>
<dbReference type="InterPro" id="IPR037176">
    <property type="entry name" value="Osmotin/thaumatin-like_sf"/>
</dbReference>
<feature type="disulfide bond" evidence="5">
    <location>
        <begin position="34"/>
        <end position="245"/>
    </location>
</feature>
<dbReference type="SMR" id="A0A445DQI1"/>
<proteinExistence type="inferred from homology"/>
<dbReference type="FunFam" id="2.60.110.10:FF:000002">
    <property type="entry name" value="Thaumatin-like protein 1a"/>
    <property type="match status" value="1"/>
</dbReference>
<dbReference type="Gramene" id="arahy.Tifrunner.gnm2.ann2.Ah03g481400.1">
    <property type="protein sequence ID" value="arahy.Tifrunner.gnm2.ann2.Ah03g481400.1-CDS"/>
    <property type="gene ID" value="arahy.Tifrunner.gnm2.ann2.Ah03g481400"/>
</dbReference>
<comment type="caution">
    <text evidence="6">The sequence shown here is derived from an EMBL/GenBank/DDBJ whole genome shotgun (WGS) entry which is preliminary data.</text>
</comment>
<dbReference type="PROSITE" id="PS51367">
    <property type="entry name" value="THAUMATIN_2"/>
    <property type="match status" value="1"/>
</dbReference>
<evidence type="ECO:0000313" key="7">
    <source>
        <dbReference type="Proteomes" id="UP000289738"/>
    </source>
</evidence>
<dbReference type="Proteomes" id="UP000289738">
    <property type="component" value="Chromosome A03"/>
</dbReference>
<keyword evidence="7" id="KW-1185">Reference proteome</keyword>
<sequence>MPISFQYHYYYYIIVLLAISLRADGTQLILVNNCKENVWPGILGNAGQDSPKEGGFLLPSGEEAEIQVPSGWSGRIWGRQGCIFDDKTGRGSCETGDCAGLLQCKGIGGALPATLVEMTLGTSQNPLHFYDVSLVDGFNLPVSMRAVGGSGECGVAACEADLNGVCPVALVLERNGKVVGCKSACLGARTHRYCCSGEYANPDKCKPTLFARIFKAACPQAYSYAYDHSSALKTCKAPRYSITFCPPKP</sequence>
<dbReference type="InterPro" id="IPR017949">
    <property type="entry name" value="Thaumatin_CS"/>
</dbReference>
<evidence type="ECO:0000256" key="5">
    <source>
        <dbReference type="PIRSR" id="PIRSR002703-1"/>
    </source>
</evidence>
<dbReference type="STRING" id="3818.A0A445DQI1"/>
<dbReference type="PIRSF" id="PIRSF002703">
    <property type="entry name" value="Thaumatin"/>
    <property type="match status" value="1"/>
</dbReference>
<feature type="disulfide bond" evidence="5">
    <location>
        <begin position="82"/>
        <end position="93"/>
    </location>
</feature>
<evidence type="ECO:0000256" key="2">
    <source>
        <dbReference type="ARBA" id="ARBA00010607"/>
    </source>
</evidence>
<name>A0A445DQI1_ARAHY</name>
<keyword evidence="4 5" id="KW-1015">Disulfide bond</keyword>
<dbReference type="PRINTS" id="PR00347">
    <property type="entry name" value="THAUMATIN"/>
</dbReference>
<dbReference type="SUPFAM" id="SSF49870">
    <property type="entry name" value="Osmotin, thaumatin-like protein"/>
    <property type="match status" value="1"/>
</dbReference>
<feature type="disulfide bond" evidence="5">
    <location>
        <begin position="185"/>
        <end position="194"/>
    </location>
</feature>
<dbReference type="Gene3D" id="2.60.110.10">
    <property type="entry name" value="Thaumatin"/>
    <property type="match status" value="1"/>
</dbReference>
<feature type="disulfide bond" evidence="5">
    <location>
        <begin position="166"/>
        <end position="181"/>
    </location>
</feature>
<gene>
    <name evidence="6" type="ORF">Ahy_A03g011370</name>
</gene>
<evidence type="ECO:0000256" key="1">
    <source>
        <dbReference type="ARBA" id="ARBA00004613"/>
    </source>
</evidence>
<reference evidence="6 7" key="1">
    <citation type="submission" date="2019-01" db="EMBL/GenBank/DDBJ databases">
        <title>Sequencing of cultivated peanut Arachis hypogaea provides insights into genome evolution and oil improvement.</title>
        <authorList>
            <person name="Chen X."/>
        </authorList>
    </citation>
    <scope>NUCLEOTIDE SEQUENCE [LARGE SCALE GENOMIC DNA]</scope>
    <source>
        <strain evidence="7">cv. Fuhuasheng</strain>
        <tissue evidence="6">Leaves</tissue>
    </source>
</reference>
<evidence type="ECO:0008006" key="8">
    <source>
        <dbReference type="Google" id="ProtNLM"/>
    </source>
</evidence>
<evidence type="ECO:0000313" key="6">
    <source>
        <dbReference type="EMBL" id="RYR65439.1"/>
    </source>
</evidence>
<dbReference type="PROSITE" id="PS00316">
    <property type="entry name" value="THAUMATIN_1"/>
    <property type="match status" value="1"/>
</dbReference>
<keyword evidence="3" id="KW-0964">Secreted</keyword>
<evidence type="ECO:0000256" key="3">
    <source>
        <dbReference type="ARBA" id="ARBA00022525"/>
    </source>
</evidence>
<feature type="disulfide bond" evidence="5">
    <location>
        <begin position="158"/>
        <end position="218"/>
    </location>
</feature>